<dbReference type="PIRSF" id="PIRSF033490">
    <property type="entry name" value="MazF"/>
    <property type="match status" value="1"/>
</dbReference>
<comment type="function">
    <text evidence="3">Toxic component of a type II toxin-antitoxin (TA) system.</text>
</comment>
<organism evidence="4 5">
    <name type="scientific">Kribbella jejuensis</name>
    <dbReference type="NCBI Taxonomy" id="236068"/>
    <lineage>
        <taxon>Bacteria</taxon>
        <taxon>Bacillati</taxon>
        <taxon>Actinomycetota</taxon>
        <taxon>Actinomycetes</taxon>
        <taxon>Propionibacteriales</taxon>
        <taxon>Kribbellaceae</taxon>
        <taxon>Kribbella</taxon>
    </lineage>
</organism>
<proteinExistence type="inferred from homology"/>
<protein>
    <recommendedName>
        <fullName evidence="3">mRNA interferase</fullName>
        <ecNumber evidence="3">3.1.-.-</ecNumber>
    </recommendedName>
</protein>
<sequence>MRELRRGAVVWVDFNPTRGREQFGERPAVILAANDYLDAVPDLAIVLPVTTKDRGWPHHVRLSGAGLKLRKPSWALTEQPRTISRERVSRSAGQIDTGCLDEIDQWLRDFLDLH</sequence>
<dbReference type="GO" id="GO:0003677">
    <property type="term" value="F:DNA binding"/>
    <property type="evidence" value="ECO:0007669"/>
    <property type="project" value="InterPro"/>
</dbReference>
<dbReference type="GO" id="GO:0006402">
    <property type="term" value="P:mRNA catabolic process"/>
    <property type="evidence" value="ECO:0007669"/>
    <property type="project" value="TreeGrafter"/>
</dbReference>
<accession>A0A542E9R5</accession>
<dbReference type="GO" id="GO:0016787">
    <property type="term" value="F:hydrolase activity"/>
    <property type="evidence" value="ECO:0007669"/>
    <property type="project" value="UniProtKB-KW"/>
</dbReference>
<dbReference type="OrthoDB" id="9808744at2"/>
<dbReference type="EC" id="3.1.-.-" evidence="3"/>
<dbReference type="AlphaFoldDB" id="A0A542E9R5"/>
<dbReference type="RefSeq" id="WP_141858957.1">
    <property type="nucleotide sequence ID" value="NZ_BAAAKA010000005.1"/>
</dbReference>
<evidence type="ECO:0000256" key="1">
    <source>
        <dbReference type="ARBA" id="ARBA00007521"/>
    </source>
</evidence>
<reference evidence="4 5" key="1">
    <citation type="submission" date="2019-06" db="EMBL/GenBank/DDBJ databases">
        <title>Sequencing the genomes of 1000 actinobacteria strains.</title>
        <authorList>
            <person name="Klenk H.-P."/>
        </authorList>
    </citation>
    <scope>NUCLEOTIDE SEQUENCE [LARGE SCALE GENOMIC DNA]</scope>
    <source>
        <strain evidence="4 5">DSM 17305</strain>
    </source>
</reference>
<dbReference type="GO" id="GO:0016075">
    <property type="term" value="P:rRNA catabolic process"/>
    <property type="evidence" value="ECO:0007669"/>
    <property type="project" value="TreeGrafter"/>
</dbReference>
<keyword evidence="5" id="KW-1185">Reference proteome</keyword>
<dbReference type="Gene3D" id="2.30.30.110">
    <property type="match status" value="1"/>
</dbReference>
<dbReference type="EMBL" id="VFMM01000002">
    <property type="protein sequence ID" value="TQJ12071.1"/>
    <property type="molecule type" value="Genomic_DNA"/>
</dbReference>
<comment type="similarity">
    <text evidence="1 3">Belongs to the PemK/MazF family.</text>
</comment>
<keyword evidence="3" id="KW-0255">Endonuclease</keyword>
<name>A0A542E9R5_9ACTN</name>
<keyword evidence="3" id="KW-0378">Hydrolase</keyword>
<dbReference type="Pfam" id="PF02452">
    <property type="entry name" value="PemK_toxin"/>
    <property type="match status" value="1"/>
</dbReference>
<gene>
    <name evidence="4" type="ORF">FB475_4999</name>
</gene>
<evidence type="ECO:0000313" key="4">
    <source>
        <dbReference type="EMBL" id="TQJ12071.1"/>
    </source>
</evidence>
<dbReference type="Proteomes" id="UP000316298">
    <property type="component" value="Unassembled WGS sequence"/>
</dbReference>
<keyword evidence="2" id="KW-1277">Toxin-antitoxin system</keyword>
<dbReference type="InterPro" id="IPR003477">
    <property type="entry name" value="PemK-like"/>
</dbReference>
<dbReference type="SUPFAM" id="SSF50118">
    <property type="entry name" value="Cell growth inhibitor/plasmid maintenance toxic component"/>
    <property type="match status" value="1"/>
</dbReference>
<dbReference type="GO" id="GO:0004521">
    <property type="term" value="F:RNA endonuclease activity"/>
    <property type="evidence" value="ECO:0007669"/>
    <property type="project" value="TreeGrafter"/>
</dbReference>
<comment type="caution">
    <text evidence="4">The sequence shown here is derived from an EMBL/GenBank/DDBJ whole genome shotgun (WGS) entry which is preliminary data.</text>
</comment>
<dbReference type="InterPro" id="IPR011067">
    <property type="entry name" value="Plasmid_toxin/cell-grow_inhib"/>
</dbReference>
<evidence type="ECO:0000256" key="2">
    <source>
        <dbReference type="ARBA" id="ARBA00022649"/>
    </source>
</evidence>
<keyword evidence="3" id="KW-0540">Nuclease</keyword>
<evidence type="ECO:0000313" key="5">
    <source>
        <dbReference type="Proteomes" id="UP000316298"/>
    </source>
</evidence>
<dbReference type="PANTHER" id="PTHR33988">
    <property type="entry name" value="ENDORIBONUCLEASE MAZF-RELATED"/>
    <property type="match status" value="1"/>
</dbReference>
<evidence type="ECO:0000256" key="3">
    <source>
        <dbReference type="PIRNR" id="PIRNR033490"/>
    </source>
</evidence>